<dbReference type="Pfam" id="PF07894">
    <property type="entry name" value="SACK1"/>
    <property type="match status" value="1"/>
</dbReference>
<comment type="similarity">
    <text evidence="1">Belongs to the FAM83 family.</text>
</comment>
<dbReference type="GO" id="GO:0005737">
    <property type="term" value="C:cytoplasm"/>
    <property type="evidence" value="ECO:0007669"/>
    <property type="project" value="TreeGrafter"/>
</dbReference>
<sequence>MEQKFLLVDCQTVLFGSYSFTWSFEKIHLSMVQVITGQLVQLYDEGVPDSFRSVRRSHHALLSRKPGQWARPGAGVQGPVRPGL</sequence>
<dbReference type="AlphaFoldDB" id="A0A9Q1IZ94"/>
<keyword evidence="5" id="KW-1185">Reference proteome</keyword>
<dbReference type="OrthoDB" id="8443577at2759"/>
<comment type="caution">
    <text evidence="4">The sequence shown here is derived from an EMBL/GenBank/DDBJ whole genome shotgun (WGS) entry which is preliminary data.</text>
</comment>
<evidence type="ECO:0000313" key="5">
    <source>
        <dbReference type="Proteomes" id="UP001152622"/>
    </source>
</evidence>
<dbReference type="GO" id="GO:0019901">
    <property type="term" value="F:protein kinase binding"/>
    <property type="evidence" value="ECO:0007669"/>
    <property type="project" value="TreeGrafter"/>
</dbReference>
<name>A0A9Q1IZ94_SYNKA</name>
<dbReference type="InterPro" id="IPR012461">
    <property type="entry name" value="SACK1"/>
</dbReference>
<feature type="domain" description="Scaffolding anchor of CK1" evidence="3">
    <location>
        <begin position="1"/>
        <end position="45"/>
    </location>
</feature>
<dbReference type="Gene3D" id="3.30.870.10">
    <property type="entry name" value="Endonuclease Chain A"/>
    <property type="match status" value="1"/>
</dbReference>
<dbReference type="PANTHER" id="PTHR16181">
    <property type="entry name" value="PROTEIN FAM83A-RELATED"/>
    <property type="match status" value="1"/>
</dbReference>
<dbReference type="InterPro" id="IPR050944">
    <property type="entry name" value="FAM83"/>
</dbReference>
<evidence type="ECO:0000259" key="3">
    <source>
        <dbReference type="Pfam" id="PF07894"/>
    </source>
</evidence>
<dbReference type="GO" id="GO:0007165">
    <property type="term" value="P:signal transduction"/>
    <property type="evidence" value="ECO:0007669"/>
    <property type="project" value="TreeGrafter"/>
</dbReference>
<protein>
    <recommendedName>
        <fullName evidence="3">Scaffolding anchor of CK1 domain-containing protein</fullName>
    </recommendedName>
</protein>
<gene>
    <name evidence="4" type="ORF">SKAU_G00165110</name>
</gene>
<reference evidence="4" key="1">
    <citation type="journal article" date="2023" name="Science">
        <title>Genome structures resolve the early diversification of teleost fishes.</title>
        <authorList>
            <person name="Parey E."/>
            <person name="Louis A."/>
            <person name="Montfort J."/>
            <person name="Bouchez O."/>
            <person name="Roques C."/>
            <person name="Iampietro C."/>
            <person name="Lluch J."/>
            <person name="Castinel A."/>
            <person name="Donnadieu C."/>
            <person name="Desvignes T."/>
            <person name="Floi Bucao C."/>
            <person name="Jouanno E."/>
            <person name="Wen M."/>
            <person name="Mejri S."/>
            <person name="Dirks R."/>
            <person name="Jansen H."/>
            <person name="Henkel C."/>
            <person name="Chen W.J."/>
            <person name="Zahm M."/>
            <person name="Cabau C."/>
            <person name="Klopp C."/>
            <person name="Thompson A.W."/>
            <person name="Robinson-Rechavi M."/>
            <person name="Braasch I."/>
            <person name="Lecointre G."/>
            <person name="Bobe J."/>
            <person name="Postlethwait J.H."/>
            <person name="Berthelot C."/>
            <person name="Roest Crollius H."/>
            <person name="Guiguen Y."/>
        </authorList>
    </citation>
    <scope>NUCLEOTIDE SEQUENCE</scope>
    <source>
        <strain evidence="4">WJC10195</strain>
    </source>
</reference>
<organism evidence="4 5">
    <name type="scientific">Synaphobranchus kaupii</name>
    <name type="common">Kaup's arrowtooth eel</name>
    <dbReference type="NCBI Taxonomy" id="118154"/>
    <lineage>
        <taxon>Eukaryota</taxon>
        <taxon>Metazoa</taxon>
        <taxon>Chordata</taxon>
        <taxon>Craniata</taxon>
        <taxon>Vertebrata</taxon>
        <taxon>Euteleostomi</taxon>
        <taxon>Actinopterygii</taxon>
        <taxon>Neopterygii</taxon>
        <taxon>Teleostei</taxon>
        <taxon>Anguilliformes</taxon>
        <taxon>Synaphobranchidae</taxon>
        <taxon>Synaphobranchus</taxon>
    </lineage>
</organism>
<dbReference type="EMBL" id="JAINUF010000005">
    <property type="protein sequence ID" value="KAJ8359986.1"/>
    <property type="molecule type" value="Genomic_DNA"/>
</dbReference>
<dbReference type="PANTHER" id="PTHR16181:SF29">
    <property type="entry name" value="PROTEIN FAM83A-RELATED"/>
    <property type="match status" value="1"/>
</dbReference>
<accession>A0A9Q1IZ94</accession>
<feature type="region of interest" description="Disordered" evidence="2">
    <location>
        <begin position="64"/>
        <end position="84"/>
    </location>
</feature>
<evidence type="ECO:0000313" key="4">
    <source>
        <dbReference type="EMBL" id="KAJ8359986.1"/>
    </source>
</evidence>
<dbReference type="Proteomes" id="UP001152622">
    <property type="component" value="Chromosome 5"/>
</dbReference>
<proteinExistence type="inferred from homology"/>
<evidence type="ECO:0000256" key="2">
    <source>
        <dbReference type="SAM" id="MobiDB-lite"/>
    </source>
</evidence>
<dbReference type="GO" id="GO:0016020">
    <property type="term" value="C:membrane"/>
    <property type="evidence" value="ECO:0007669"/>
    <property type="project" value="TreeGrafter"/>
</dbReference>
<evidence type="ECO:0000256" key="1">
    <source>
        <dbReference type="ARBA" id="ARBA00006937"/>
    </source>
</evidence>